<evidence type="ECO:0000313" key="3">
    <source>
        <dbReference type="Proteomes" id="UP001501821"/>
    </source>
</evidence>
<dbReference type="InterPro" id="IPR050483">
    <property type="entry name" value="CoA-transferase_III_domain"/>
</dbReference>
<protein>
    <submittedName>
        <fullName evidence="2">CoA transferase</fullName>
    </submittedName>
</protein>
<dbReference type="PANTHER" id="PTHR48207:SF3">
    <property type="entry name" value="SUCCINATE--HYDROXYMETHYLGLUTARATE COA-TRANSFERASE"/>
    <property type="match status" value="1"/>
</dbReference>
<proteinExistence type="predicted"/>
<comment type="caution">
    <text evidence="2">The sequence shown here is derived from an EMBL/GenBank/DDBJ whole genome shotgun (WGS) entry which is preliminary data.</text>
</comment>
<evidence type="ECO:0000256" key="1">
    <source>
        <dbReference type="ARBA" id="ARBA00022679"/>
    </source>
</evidence>
<dbReference type="InterPro" id="IPR023606">
    <property type="entry name" value="CoA-Trfase_III_dom_1_sf"/>
</dbReference>
<keyword evidence="1 2" id="KW-0808">Transferase</keyword>
<evidence type="ECO:0000313" key="2">
    <source>
        <dbReference type="EMBL" id="GAA3805187.1"/>
    </source>
</evidence>
<dbReference type="Gene3D" id="3.30.1540.10">
    <property type="entry name" value="formyl-coa transferase, domain 3"/>
    <property type="match status" value="1"/>
</dbReference>
<dbReference type="Gene3D" id="3.40.50.10540">
    <property type="entry name" value="Crotonobetainyl-coa:carnitine coa-transferase, domain 1"/>
    <property type="match status" value="1"/>
</dbReference>
<dbReference type="GO" id="GO:0016740">
    <property type="term" value="F:transferase activity"/>
    <property type="evidence" value="ECO:0007669"/>
    <property type="project" value="UniProtKB-KW"/>
</dbReference>
<reference evidence="3" key="1">
    <citation type="journal article" date="2019" name="Int. J. Syst. Evol. Microbiol.">
        <title>The Global Catalogue of Microorganisms (GCM) 10K type strain sequencing project: providing services to taxonomists for standard genome sequencing and annotation.</title>
        <authorList>
            <consortium name="The Broad Institute Genomics Platform"/>
            <consortium name="The Broad Institute Genome Sequencing Center for Infectious Disease"/>
            <person name="Wu L."/>
            <person name="Ma J."/>
        </authorList>
    </citation>
    <scope>NUCLEOTIDE SEQUENCE [LARGE SCALE GENOMIC DNA]</scope>
    <source>
        <strain evidence="3">JCM 16953</strain>
    </source>
</reference>
<keyword evidence="3" id="KW-1185">Reference proteome</keyword>
<organism evidence="2 3">
    <name type="scientific">Nocardioides panacisoli</name>
    <dbReference type="NCBI Taxonomy" id="627624"/>
    <lineage>
        <taxon>Bacteria</taxon>
        <taxon>Bacillati</taxon>
        <taxon>Actinomycetota</taxon>
        <taxon>Actinomycetes</taxon>
        <taxon>Propionibacteriales</taxon>
        <taxon>Nocardioidaceae</taxon>
        <taxon>Nocardioides</taxon>
    </lineage>
</organism>
<dbReference type="EMBL" id="BAABAH010000001">
    <property type="protein sequence ID" value="GAA3805187.1"/>
    <property type="molecule type" value="Genomic_DNA"/>
</dbReference>
<gene>
    <name evidence="2" type="ORF">GCM10022242_05480</name>
</gene>
<dbReference type="InterPro" id="IPR044855">
    <property type="entry name" value="CoA-Trfase_III_dom3_sf"/>
</dbReference>
<name>A0ABP7HYB9_9ACTN</name>
<dbReference type="Proteomes" id="UP001501821">
    <property type="component" value="Unassembled WGS sequence"/>
</dbReference>
<dbReference type="RefSeq" id="WP_344772254.1">
    <property type="nucleotide sequence ID" value="NZ_BAABAH010000001.1"/>
</dbReference>
<dbReference type="Pfam" id="PF02515">
    <property type="entry name" value="CoA_transf_3"/>
    <property type="match status" value="1"/>
</dbReference>
<dbReference type="InterPro" id="IPR003673">
    <property type="entry name" value="CoA-Trfase_fam_III"/>
</dbReference>
<sequence length="402" mass="41983">MGGPLNGVRVLELGSFIAGPFAGQLLADYGAEVIKVETPGRGDAMRTWGHTHDGESLWWPTIARGKRSVALDLHAAEGRAVLRELADEVDVVLENFRPGLLERWGLDHATLSATNPGLVMVHVSGYGQTGPRSGDAGFGSIGEAMGGIRHTTGDPDRAPARAGVSLGDSLAGLFAVVGTLAALHDRSRTGKGQEVDVAIYEAVAALMESTLADHALAGVTRGRSGSVLPGVAPSNVYPTADGAGVILAANADAVFARLAKAMGRPELADDPRYADHQARGRNAAELDATIGEWTSARTAPELLEELAGAGVPAGQIYTAAEMLEDEHYRARDMVLHLTNAAGLDVPSIGLVPKFSRSRPDVPRPGPRLGADTRLLADAVRRAGLDYEALAVAGTLAEAREDR</sequence>
<dbReference type="PANTHER" id="PTHR48207">
    <property type="entry name" value="SUCCINATE--HYDROXYMETHYLGLUTARATE COA-TRANSFERASE"/>
    <property type="match status" value="1"/>
</dbReference>
<dbReference type="SUPFAM" id="SSF89796">
    <property type="entry name" value="CoA-transferase family III (CaiB/BaiF)"/>
    <property type="match status" value="1"/>
</dbReference>
<accession>A0ABP7HYB9</accession>